<keyword evidence="4" id="KW-0547">Nucleotide-binding</keyword>
<dbReference type="InterPro" id="IPR003593">
    <property type="entry name" value="AAA+_ATPase"/>
</dbReference>
<dbReference type="InterPro" id="IPR027417">
    <property type="entry name" value="P-loop_NTPase"/>
</dbReference>
<feature type="transmembrane region" description="Helical" evidence="8">
    <location>
        <begin position="225"/>
        <end position="246"/>
    </location>
</feature>
<protein>
    <submittedName>
        <fullName evidence="11">Uncharacterized protein</fullName>
    </submittedName>
</protein>
<reference evidence="11 12" key="1">
    <citation type="submission" date="2023-05" db="EMBL/GenBank/DDBJ databases">
        <title>A 100% complete, gapless, phased diploid assembly of the Scenedesmus obliquus UTEX 3031 genome.</title>
        <authorList>
            <person name="Biondi T.C."/>
            <person name="Hanschen E.R."/>
            <person name="Kwon T."/>
            <person name="Eng W."/>
            <person name="Kruse C.P.S."/>
            <person name="Koehler S.I."/>
            <person name="Kunde Y."/>
            <person name="Gleasner C.D."/>
            <person name="You Mak K.T."/>
            <person name="Polle J."/>
            <person name="Hovde B.T."/>
            <person name="Starkenburg S.R."/>
        </authorList>
    </citation>
    <scope>NUCLEOTIDE SEQUENCE [LARGE SCALE GENOMIC DNA]</scope>
    <source>
        <strain evidence="11 12">DOE0152z</strain>
    </source>
</reference>
<dbReference type="Gene3D" id="1.20.1560.10">
    <property type="entry name" value="ABC transporter type 1, transmembrane domain"/>
    <property type="match status" value="2"/>
</dbReference>
<dbReference type="Proteomes" id="UP001244341">
    <property type="component" value="Chromosome 4b"/>
</dbReference>
<evidence type="ECO:0000256" key="3">
    <source>
        <dbReference type="ARBA" id="ARBA00022692"/>
    </source>
</evidence>
<dbReference type="EMBL" id="CP126211">
    <property type="protein sequence ID" value="WIA13718.1"/>
    <property type="molecule type" value="Genomic_DNA"/>
</dbReference>
<evidence type="ECO:0000256" key="5">
    <source>
        <dbReference type="ARBA" id="ARBA00022840"/>
    </source>
</evidence>
<evidence type="ECO:0000256" key="7">
    <source>
        <dbReference type="ARBA" id="ARBA00023136"/>
    </source>
</evidence>
<keyword evidence="12" id="KW-1185">Reference proteome</keyword>
<evidence type="ECO:0000256" key="6">
    <source>
        <dbReference type="ARBA" id="ARBA00022989"/>
    </source>
</evidence>
<evidence type="ECO:0000256" key="8">
    <source>
        <dbReference type="SAM" id="Phobius"/>
    </source>
</evidence>
<sequence length="671" mass="72243">MSDREILATLAQHLWPKDNPEFKRRIVLALGLLVSAKLLTVQVPFFFKHAIDALNIDPTGAATANYLGMLQLTPVALLLGYGIARAGAAFCGEMRNVVFAKVSQSVIRGMAKEVFRHLHELDLQFHLSRQTGALNRVIDRGTRGINWTLSSMMFNVVPTVFNTCYVTHVITCNMFCNAGALNRVIDRGTRGINWTLSSMVFNVVPTVFEVAMVSAILTAKCGLSLAALTCGTVGAYMAFTFSVTQWRTGFRKDMNRAEAQANNRAIDSLINYETVKYCGNEQHEVDRYDECMAKYQEAGIKTQQSLSLLNFGQSVIFSSSLAAAMALTCGGIAAGTNTVGDLVMVNALLFQLSMPLNFLGTVYRETKQSLIDMGAMFALLREQPRLSDAPDAQPLPPGPLDVEFRDAQFRYRPDSAILRGVSFRVPAGSSCAVVGASGSGKSTILRLLFRFYDVEGGQVLLGGHDQKGLQLASLRRAMAIVPQDMVLFNDSIYYNIAYGNLAASREEVEAAAAAAQVHEAILAMPDGYATLVGERGLKLSGGEKQRVAIARAFLKAPRVLLFDEATSALDAKTEKEVLESLSKLAAGRTSIFVAHRLSTAAACDQIVVLEDGRVVEAGSHGELLAAGGRYAELWARQASVDDVYDAGGTDSEAADEAAAAVAAAAATGSQK</sequence>
<dbReference type="Pfam" id="PF00005">
    <property type="entry name" value="ABC_tran"/>
    <property type="match status" value="1"/>
</dbReference>
<dbReference type="InterPro" id="IPR039421">
    <property type="entry name" value="Type_1_exporter"/>
</dbReference>
<dbReference type="InterPro" id="IPR036640">
    <property type="entry name" value="ABC1_TM_sf"/>
</dbReference>
<feature type="domain" description="ABC transporter" evidence="9">
    <location>
        <begin position="402"/>
        <end position="636"/>
    </location>
</feature>
<evidence type="ECO:0000256" key="1">
    <source>
        <dbReference type="ARBA" id="ARBA00004225"/>
    </source>
</evidence>
<dbReference type="PROSITE" id="PS00211">
    <property type="entry name" value="ABC_TRANSPORTER_1"/>
    <property type="match status" value="1"/>
</dbReference>
<keyword evidence="2" id="KW-0813">Transport</keyword>
<evidence type="ECO:0000313" key="12">
    <source>
        <dbReference type="Proteomes" id="UP001244341"/>
    </source>
</evidence>
<dbReference type="SMART" id="SM00382">
    <property type="entry name" value="AAA"/>
    <property type="match status" value="1"/>
</dbReference>
<dbReference type="CDD" id="cd18582">
    <property type="entry name" value="ABC_6TM_ATM1_ABCB7"/>
    <property type="match status" value="1"/>
</dbReference>
<dbReference type="PANTHER" id="PTHR24221:SF402">
    <property type="entry name" value="IRON-SULFUR CLUSTERS TRANSPORTER ABCB7, MITOCHONDRIAL"/>
    <property type="match status" value="1"/>
</dbReference>
<feature type="transmembrane region" description="Helical" evidence="8">
    <location>
        <begin position="26"/>
        <end position="46"/>
    </location>
</feature>
<evidence type="ECO:0000259" key="9">
    <source>
        <dbReference type="PROSITE" id="PS50893"/>
    </source>
</evidence>
<feature type="domain" description="ABC transmembrane type-1" evidence="10">
    <location>
        <begin position="27"/>
        <end position="368"/>
    </location>
</feature>
<keyword evidence="5" id="KW-0067">ATP-binding</keyword>
<evidence type="ECO:0000313" key="11">
    <source>
        <dbReference type="EMBL" id="WIA13718.1"/>
    </source>
</evidence>
<feature type="transmembrane region" description="Helical" evidence="8">
    <location>
        <begin position="66"/>
        <end position="84"/>
    </location>
</feature>
<proteinExistence type="predicted"/>
<dbReference type="SUPFAM" id="SSF52540">
    <property type="entry name" value="P-loop containing nucleoside triphosphate hydrolases"/>
    <property type="match status" value="1"/>
</dbReference>
<name>A0ABY8TZA8_TETOB</name>
<evidence type="ECO:0000256" key="4">
    <source>
        <dbReference type="ARBA" id="ARBA00022741"/>
    </source>
</evidence>
<organism evidence="11 12">
    <name type="scientific">Tetradesmus obliquus</name>
    <name type="common">Green alga</name>
    <name type="synonym">Acutodesmus obliquus</name>
    <dbReference type="NCBI Taxonomy" id="3088"/>
    <lineage>
        <taxon>Eukaryota</taxon>
        <taxon>Viridiplantae</taxon>
        <taxon>Chlorophyta</taxon>
        <taxon>core chlorophytes</taxon>
        <taxon>Chlorophyceae</taxon>
        <taxon>CS clade</taxon>
        <taxon>Sphaeropleales</taxon>
        <taxon>Scenedesmaceae</taxon>
        <taxon>Tetradesmus</taxon>
    </lineage>
</organism>
<comment type="subcellular location">
    <subcellularLocation>
        <location evidence="1">Mitochondrion membrane</location>
        <topology evidence="1">Multi-pass membrane protein</topology>
    </subcellularLocation>
</comment>
<dbReference type="PROSITE" id="PS50893">
    <property type="entry name" value="ABC_TRANSPORTER_2"/>
    <property type="match status" value="1"/>
</dbReference>
<keyword evidence="6 8" id="KW-1133">Transmembrane helix</keyword>
<dbReference type="Pfam" id="PF00664">
    <property type="entry name" value="ABC_membrane"/>
    <property type="match status" value="2"/>
</dbReference>
<dbReference type="InterPro" id="IPR011527">
    <property type="entry name" value="ABC1_TM_dom"/>
</dbReference>
<dbReference type="Gene3D" id="3.40.50.300">
    <property type="entry name" value="P-loop containing nucleotide triphosphate hydrolases"/>
    <property type="match status" value="1"/>
</dbReference>
<dbReference type="InterPro" id="IPR003439">
    <property type="entry name" value="ABC_transporter-like_ATP-bd"/>
</dbReference>
<keyword evidence="3 8" id="KW-0812">Transmembrane</keyword>
<dbReference type="PANTHER" id="PTHR24221">
    <property type="entry name" value="ATP-BINDING CASSETTE SUB-FAMILY B"/>
    <property type="match status" value="1"/>
</dbReference>
<accession>A0ABY8TZA8</accession>
<evidence type="ECO:0000259" key="10">
    <source>
        <dbReference type="PROSITE" id="PS50929"/>
    </source>
</evidence>
<gene>
    <name evidence="11" type="ORF">OEZ85_007271</name>
</gene>
<evidence type="ECO:0000256" key="2">
    <source>
        <dbReference type="ARBA" id="ARBA00022448"/>
    </source>
</evidence>
<dbReference type="PROSITE" id="PS50929">
    <property type="entry name" value="ABC_TM1F"/>
    <property type="match status" value="1"/>
</dbReference>
<dbReference type="InterPro" id="IPR017871">
    <property type="entry name" value="ABC_transporter-like_CS"/>
</dbReference>
<keyword evidence="7 8" id="KW-0472">Membrane</keyword>
<dbReference type="SUPFAM" id="SSF90123">
    <property type="entry name" value="ABC transporter transmembrane region"/>
    <property type="match status" value="2"/>
</dbReference>